<dbReference type="InterPro" id="IPR032506">
    <property type="entry name" value="SGSH_C"/>
</dbReference>
<dbReference type="InterPro" id="IPR024607">
    <property type="entry name" value="Sulfatase_CS"/>
</dbReference>
<dbReference type="PROSITE" id="PS00149">
    <property type="entry name" value="SULFATASE_2"/>
    <property type="match status" value="1"/>
</dbReference>
<dbReference type="PANTHER" id="PTHR43108:SF6">
    <property type="entry name" value="N-SULPHOGLUCOSAMINE SULPHOHYDROLASE"/>
    <property type="match status" value="1"/>
</dbReference>
<feature type="region of interest" description="Disordered" evidence="3">
    <location>
        <begin position="497"/>
        <end position="521"/>
    </location>
</feature>
<dbReference type="AlphaFoldDB" id="A0A225E0S5"/>
<evidence type="ECO:0000259" key="5">
    <source>
        <dbReference type="Pfam" id="PF16347"/>
    </source>
</evidence>
<gene>
    <name evidence="6" type="ORF">FRUB_02350</name>
</gene>
<feature type="chain" id="PRO_5012443295" evidence="4">
    <location>
        <begin position="23"/>
        <end position="521"/>
    </location>
</feature>
<reference evidence="7" key="1">
    <citation type="submission" date="2017-06" db="EMBL/GenBank/DDBJ databases">
        <title>Genome analysis of Fimbriiglobus ruber SP5, the first member of the order Planctomycetales with confirmed chitinolytic capability.</title>
        <authorList>
            <person name="Ravin N.V."/>
            <person name="Rakitin A.L."/>
            <person name="Ivanova A.A."/>
            <person name="Beletsky A.V."/>
            <person name="Kulichevskaya I.S."/>
            <person name="Mardanov A.V."/>
            <person name="Dedysh S.N."/>
        </authorList>
    </citation>
    <scope>NUCLEOTIDE SEQUENCE [LARGE SCALE GENOMIC DNA]</scope>
    <source>
        <strain evidence="7">SP5</strain>
    </source>
</reference>
<accession>A0A225E0S5</accession>
<dbReference type="InterPro" id="IPR017850">
    <property type="entry name" value="Alkaline_phosphatase_core_sf"/>
</dbReference>
<feature type="signal peptide" evidence="4">
    <location>
        <begin position="1"/>
        <end position="22"/>
    </location>
</feature>
<evidence type="ECO:0000313" key="6">
    <source>
        <dbReference type="EMBL" id="OWK44418.1"/>
    </source>
</evidence>
<dbReference type="EMBL" id="NIDE01000003">
    <property type="protein sequence ID" value="OWK44418.1"/>
    <property type="molecule type" value="Genomic_DNA"/>
</dbReference>
<protein>
    <submittedName>
        <fullName evidence="6">Choline-sulfatase</fullName>
    </submittedName>
</protein>
<dbReference type="GO" id="GO:0016787">
    <property type="term" value="F:hydrolase activity"/>
    <property type="evidence" value="ECO:0007669"/>
    <property type="project" value="UniProtKB-KW"/>
</dbReference>
<evidence type="ECO:0000256" key="3">
    <source>
        <dbReference type="SAM" id="MobiDB-lite"/>
    </source>
</evidence>
<evidence type="ECO:0000313" key="7">
    <source>
        <dbReference type="Proteomes" id="UP000214646"/>
    </source>
</evidence>
<keyword evidence="4" id="KW-0732">Signal</keyword>
<dbReference type="OrthoDB" id="237120at2"/>
<dbReference type="PANTHER" id="PTHR43108">
    <property type="entry name" value="N-ACETYLGLUCOSAMINE-6-SULFATASE FAMILY MEMBER"/>
    <property type="match status" value="1"/>
</dbReference>
<dbReference type="Proteomes" id="UP000214646">
    <property type="component" value="Unassembled WGS sequence"/>
</dbReference>
<dbReference type="SUPFAM" id="SSF53649">
    <property type="entry name" value="Alkaline phosphatase-like"/>
    <property type="match status" value="1"/>
</dbReference>
<keyword evidence="7" id="KW-1185">Reference proteome</keyword>
<dbReference type="RefSeq" id="WP_088253694.1">
    <property type="nucleotide sequence ID" value="NZ_NIDE01000003.1"/>
</dbReference>
<comment type="caution">
    <text evidence="6">The sequence shown here is derived from an EMBL/GenBank/DDBJ whole genome shotgun (WGS) entry which is preliminary data.</text>
</comment>
<name>A0A225E0S5_9BACT</name>
<evidence type="ECO:0000256" key="4">
    <source>
        <dbReference type="SAM" id="SignalP"/>
    </source>
</evidence>
<keyword evidence="2" id="KW-0378">Hydrolase</keyword>
<dbReference type="CDD" id="cd16031">
    <property type="entry name" value="G6S_like"/>
    <property type="match status" value="1"/>
</dbReference>
<organism evidence="6 7">
    <name type="scientific">Fimbriiglobus ruber</name>
    <dbReference type="NCBI Taxonomy" id="1908690"/>
    <lineage>
        <taxon>Bacteria</taxon>
        <taxon>Pseudomonadati</taxon>
        <taxon>Planctomycetota</taxon>
        <taxon>Planctomycetia</taxon>
        <taxon>Gemmatales</taxon>
        <taxon>Gemmataceae</taxon>
        <taxon>Fimbriiglobus</taxon>
    </lineage>
</organism>
<dbReference type="PROSITE" id="PS00523">
    <property type="entry name" value="SULFATASE_1"/>
    <property type="match status" value="1"/>
</dbReference>
<proteinExistence type="inferred from homology"/>
<evidence type="ECO:0000256" key="1">
    <source>
        <dbReference type="ARBA" id="ARBA00008779"/>
    </source>
</evidence>
<evidence type="ECO:0000256" key="2">
    <source>
        <dbReference type="ARBA" id="ARBA00022801"/>
    </source>
</evidence>
<dbReference type="Gene3D" id="3.40.720.10">
    <property type="entry name" value="Alkaline Phosphatase, subunit A"/>
    <property type="match status" value="1"/>
</dbReference>
<feature type="domain" description="N-sulphoglucosamine sulphohydrolase C-terminal" evidence="5">
    <location>
        <begin position="344"/>
        <end position="497"/>
    </location>
</feature>
<comment type="similarity">
    <text evidence="1">Belongs to the sulfatase family.</text>
</comment>
<sequence length="521" mass="59362">MLSRLLLFALATTFAITAPARAADEPAAKPKPPNIVFIFSDDHAYQAVSAYGHPFKLLDTPNIDRIAKGGMRFDRCLVPNSICGPSRATVMTGKYSHANGFYNNENSRFDGTQVTFPKLLKAAGYQTAVVGKWHLVSDPTGFDYWHILPGQGVYYNPPMIRNGERVKHEGYTTDLITDFSLDWLKNRDKSKPFLLMCQHKAPHREWSPALRHLGHDKDRKYPEPDTLFDDYAGRGRAEHGQDMTIAKTMTPHDNKLTTPPAGMTPAQKKEWDAYYTPRNDAFRAAKLEGKDLVRWKYQRYLHDYLGCVKAVDEGVGKLLDYLDQEKLADNTIVVYSSDQGFYLGEHGWFDKRWIFEESLRTPLVVRWPGVIKPGSVNADMVSNLDFAPTFLDAAGLSIPDGVHGHNLKPIFKGEKPADWRKSFYYHYYENPGPHNVERHYGVVTDRYKLVKFYASVEPYWEMFDLKTDPKEMTSVYGKAEYAEIQKELETELARLRRELKVPDPDPPTSGKTIAPKGTKKL</sequence>
<dbReference type="Pfam" id="PF16347">
    <property type="entry name" value="SGSH_C"/>
    <property type="match status" value="1"/>
</dbReference>